<evidence type="ECO:0000256" key="1">
    <source>
        <dbReference type="SAM" id="MobiDB-lite"/>
    </source>
</evidence>
<proteinExistence type="predicted"/>
<keyword evidence="3" id="KW-1185">Reference proteome</keyword>
<dbReference type="EMBL" id="KV878204">
    <property type="protein sequence ID" value="OJI83042.1"/>
    <property type="molecule type" value="Genomic_DNA"/>
</dbReference>
<feature type="compositionally biased region" description="Polar residues" evidence="1">
    <location>
        <begin position="1"/>
        <end position="15"/>
    </location>
</feature>
<evidence type="ECO:0000313" key="3">
    <source>
        <dbReference type="Proteomes" id="UP000184304"/>
    </source>
</evidence>
<gene>
    <name evidence="2" type="ORF">ASPTUDRAFT_44378</name>
</gene>
<organism evidence="2 3">
    <name type="scientific">Aspergillus tubingensis (strain CBS 134.48)</name>
    <dbReference type="NCBI Taxonomy" id="767770"/>
    <lineage>
        <taxon>Eukaryota</taxon>
        <taxon>Fungi</taxon>
        <taxon>Dikarya</taxon>
        <taxon>Ascomycota</taxon>
        <taxon>Pezizomycotina</taxon>
        <taxon>Eurotiomycetes</taxon>
        <taxon>Eurotiomycetidae</taxon>
        <taxon>Eurotiales</taxon>
        <taxon>Aspergillaceae</taxon>
        <taxon>Aspergillus</taxon>
        <taxon>Aspergillus subgen. Circumdati</taxon>
    </lineage>
</organism>
<dbReference type="AlphaFoldDB" id="A0A1L9N1T4"/>
<dbReference type="Proteomes" id="UP000184304">
    <property type="component" value="Unassembled WGS sequence"/>
</dbReference>
<protein>
    <submittedName>
        <fullName evidence="2">Uncharacterized protein</fullName>
    </submittedName>
</protein>
<feature type="compositionally biased region" description="Low complexity" evidence="1">
    <location>
        <begin position="16"/>
        <end position="33"/>
    </location>
</feature>
<dbReference type="VEuPathDB" id="FungiDB:ASPTUDRAFT_44378"/>
<reference evidence="3" key="1">
    <citation type="journal article" date="2017" name="Genome Biol.">
        <title>Comparative genomics reveals high biological diversity and specific adaptations in the industrially and medically important fungal genus Aspergillus.</title>
        <authorList>
            <person name="de Vries R.P."/>
            <person name="Riley R."/>
            <person name="Wiebenga A."/>
            <person name="Aguilar-Osorio G."/>
            <person name="Amillis S."/>
            <person name="Uchima C.A."/>
            <person name="Anderluh G."/>
            <person name="Asadollahi M."/>
            <person name="Askin M."/>
            <person name="Barry K."/>
            <person name="Battaglia E."/>
            <person name="Bayram O."/>
            <person name="Benocci T."/>
            <person name="Braus-Stromeyer S.A."/>
            <person name="Caldana C."/>
            <person name="Canovas D."/>
            <person name="Cerqueira G.C."/>
            <person name="Chen F."/>
            <person name="Chen W."/>
            <person name="Choi C."/>
            <person name="Clum A."/>
            <person name="Dos Santos R.A."/>
            <person name="Damasio A.R."/>
            <person name="Diallinas G."/>
            <person name="Emri T."/>
            <person name="Fekete E."/>
            <person name="Flipphi M."/>
            <person name="Freyberg S."/>
            <person name="Gallo A."/>
            <person name="Gournas C."/>
            <person name="Habgood R."/>
            <person name="Hainaut M."/>
            <person name="Harispe M.L."/>
            <person name="Henrissat B."/>
            <person name="Hilden K.S."/>
            <person name="Hope R."/>
            <person name="Hossain A."/>
            <person name="Karabika E."/>
            <person name="Karaffa L."/>
            <person name="Karanyi Z."/>
            <person name="Krasevec N."/>
            <person name="Kuo A."/>
            <person name="Kusch H."/>
            <person name="LaButti K."/>
            <person name="Lagendijk E.L."/>
            <person name="Lapidus A."/>
            <person name="Levasseur A."/>
            <person name="Lindquist E."/>
            <person name="Lipzen A."/>
            <person name="Logrieco A.F."/>
            <person name="MacCabe A."/>
            <person name="Maekelae M.R."/>
            <person name="Malavazi I."/>
            <person name="Melin P."/>
            <person name="Meyer V."/>
            <person name="Mielnichuk N."/>
            <person name="Miskei M."/>
            <person name="Molnar A.P."/>
            <person name="Mule G."/>
            <person name="Ngan C.Y."/>
            <person name="Orejas M."/>
            <person name="Orosz E."/>
            <person name="Ouedraogo J.P."/>
            <person name="Overkamp K.M."/>
            <person name="Park H.-S."/>
            <person name="Perrone G."/>
            <person name="Piumi F."/>
            <person name="Punt P.J."/>
            <person name="Ram A.F."/>
            <person name="Ramon A."/>
            <person name="Rauscher S."/>
            <person name="Record E."/>
            <person name="Riano-Pachon D.M."/>
            <person name="Robert V."/>
            <person name="Roehrig J."/>
            <person name="Ruller R."/>
            <person name="Salamov A."/>
            <person name="Salih N.S."/>
            <person name="Samson R.A."/>
            <person name="Sandor E."/>
            <person name="Sanguinetti M."/>
            <person name="Schuetze T."/>
            <person name="Sepcic K."/>
            <person name="Shelest E."/>
            <person name="Sherlock G."/>
            <person name="Sophianopoulou V."/>
            <person name="Squina F.M."/>
            <person name="Sun H."/>
            <person name="Susca A."/>
            <person name="Todd R.B."/>
            <person name="Tsang A."/>
            <person name="Unkles S.E."/>
            <person name="van de Wiele N."/>
            <person name="van Rossen-Uffink D."/>
            <person name="Oliveira J.V."/>
            <person name="Vesth T.C."/>
            <person name="Visser J."/>
            <person name="Yu J.-H."/>
            <person name="Zhou M."/>
            <person name="Andersen M.R."/>
            <person name="Archer D.B."/>
            <person name="Baker S.E."/>
            <person name="Benoit I."/>
            <person name="Brakhage A.A."/>
            <person name="Braus G.H."/>
            <person name="Fischer R."/>
            <person name="Frisvad J.C."/>
            <person name="Goldman G.H."/>
            <person name="Houbraken J."/>
            <person name="Oakley B."/>
            <person name="Pocsi I."/>
            <person name="Scazzocchio C."/>
            <person name="Seiboth B."/>
            <person name="vanKuyk P.A."/>
            <person name="Wortman J."/>
            <person name="Dyer P.S."/>
            <person name="Grigoriev I.V."/>
        </authorList>
    </citation>
    <scope>NUCLEOTIDE SEQUENCE [LARGE SCALE GENOMIC DNA]</scope>
    <source>
        <strain evidence="3">CBS 134.48</strain>
    </source>
</reference>
<sequence>MRSGPSLTDPSRFVNSATTTSKPTAKKAGAPTADGSTMRAPYNTRFPMPTSMWSLLALVPTVPSRVLALTSQPAILDSKPTWP</sequence>
<accession>A0A1L9N1T4</accession>
<evidence type="ECO:0000313" key="2">
    <source>
        <dbReference type="EMBL" id="OJI83042.1"/>
    </source>
</evidence>
<name>A0A1L9N1T4_ASPTC</name>
<feature type="region of interest" description="Disordered" evidence="1">
    <location>
        <begin position="1"/>
        <end position="42"/>
    </location>
</feature>